<dbReference type="InterPro" id="IPR049073">
    <property type="entry name" value="T6SS_VgrG3-like_C"/>
</dbReference>
<reference evidence="3" key="1">
    <citation type="submission" date="2008-10" db="EMBL/GenBank/DDBJ databases">
        <title>Complete sequence of Desulfovibrio vulgaris str. 'Miyazaki F'.</title>
        <authorList>
            <person name="Lucas S."/>
            <person name="Copeland A."/>
            <person name="Lapidus A."/>
            <person name="Glavina del Rio T."/>
            <person name="Dalin E."/>
            <person name="Tice H."/>
            <person name="Bruce D."/>
            <person name="Goodwin L."/>
            <person name="Pitluck S."/>
            <person name="Sims D."/>
            <person name="Brettin T."/>
            <person name="Detter J.C."/>
            <person name="Han C."/>
            <person name="Larimer F."/>
            <person name="Land M."/>
            <person name="Hauser L."/>
            <person name="Kyrpides N."/>
            <person name="Mikhailova N."/>
            <person name="Hazen T.C."/>
            <person name="Richardson P."/>
        </authorList>
    </citation>
    <scope>NUCLEOTIDE SEQUENCE</scope>
    <source>
        <strain evidence="3">Miyazaki F</strain>
    </source>
</reference>
<accession>B8DMQ4</accession>
<sequence length="435" mass="43974">MAYGKNISMDALQTLVEGRSAEGTRRAGAAPRAGQRGAADPRFAALLAKGAGAGASPLGGVLAGGLGGGAASSPQLAALPGLTAAGGQTENALAADDRASRAAMDIVNSRALATLAKVMEGGTGGLDSLRGAMTSRNLMALSGNLDMATSGMGGMGGMGGGEPTVAVAGGPGRGGAQGGAGKAARRDRSGPDGAGKAGRRDAAGATAGDLGGLSAQFESGEDGIAAIGYDRHGGTSYGKYQISSRAGTMDRFLDFARQAAPDIASRLEAAGPANTGGKTGEMPRVWREIADEQPDRFEALQERFIHESHYAPALQAVSRAAGLNKGTLSPALREVLWSTAVQHGPAGATRIFARALDNMAEHQSAAQESGQGDATVQAGTARAGRNFEKQLIREVYAVRSGQFGSSSERVQAAVQNRLDREMKLALAMTDGKNRA</sequence>
<dbReference type="KEGG" id="dvm:DvMF_2067"/>
<proteinExistence type="predicted"/>
<dbReference type="OrthoDB" id="5378899at2"/>
<name>B8DMQ4_NITV9</name>
<feature type="domain" description="Type VI secretion system spike protein VgrG3-like C-terminal" evidence="2">
    <location>
        <begin position="210"/>
        <end position="359"/>
    </location>
</feature>
<protein>
    <recommendedName>
        <fullName evidence="2">Type VI secretion system spike protein VgrG3-like C-terminal domain-containing protein</fullName>
    </recommendedName>
</protein>
<dbReference type="AlphaFoldDB" id="B8DMQ4"/>
<evidence type="ECO:0000313" key="3">
    <source>
        <dbReference type="EMBL" id="ACL09010.1"/>
    </source>
</evidence>
<evidence type="ECO:0000259" key="2">
    <source>
        <dbReference type="Pfam" id="PF21277"/>
    </source>
</evidence>
<gene>
    <name evidence="3" type="ordered locus">DvMF_2067</name>
</gene>
<dbReference type="eggNOG" id="COG1388">
    <property type="taxonomic scope" value="Bacteria"/>
</dbReference>
<dbReference type="HOGENOM" id="CLU_061353_0_0_7"/>
<feature type="region of interest" description="Disordered" evidence="1">
    <location>
        <begin position="169"/>
        <end position="208"/>
    </location>
</feature>
<dbReference type="STRING" id="883.DvMF_2067"/>
<dbReference type="EMBL" id="CP001197">
    <property type="protein sequence ID" value="ACL09010.1"/>
    <property type="molecule type" value="Genomic_DNA"/>
</dbReference>
<feature type="compositionally biased region" description="Gly residues" evidence="1">
    <location>
        <begin position="169"/>
        <end position="181"/>
    </location>
</feature>
<organism evidence="3">
    <name type="scientific">Nitratidesulfovibrio vulgaris (strain DSM 19637 / Miyazaki F)</name>
    <name type="common">Desulfovibrio vulgaris</name>
    <dbReference type="NCBI Taxonomy" id="883"/>
    <lineage>
        <taxon>Bacteria</taxon>
        <taxon>Pseudomonadati</taxon>
        <taxon>Thermodesulfobacteriota</taxon>
        <taxon>Desulfovibrionia</taxon>
        <taxon>Desulfovibrionales</taxon>
        <taxon>Desulfovibrionaceae</taxon>
        <taxon>Nitratidesulfovibrio</taxon>
    </lineage>
</organism>
<dbReference type="Pfam" id="PF21277">
    <property type="entry name" value="T6SS_VgrG3-like_C"/>
    <property type="match status" value="1"/>
</dbReference>
<evidence type="ECO:0000256" key="1">
    <source>
        <dbReference type="SAM" id="MobiDB-lite"/>
    </source>
</evidence>